<gene>
    <name evidence="12" type="ORF">SAY87_023437</name>
</gene>
<evidence type="ECO:0000256" key="5">
    <source>
        <dbReference type="ARBA" id="ARBA00022771"/>
    </source>
</evidence>
<organism evidence="12 13">
    <name type="scientific">Trapa incisa</name>
    <dbReference type="NCBI Taxonomy" id="236973"/>
    <lineage>
        <taxon>Eukaryota</taxon>
        <taxon>Viridiplantae</taxon>
        <taxon>Streptophyta</taxon>
        <taxon>Embryophyta</taxon>
        <taxon>Tracheophyta</taxon>
        <taxon>Spermatophyta</taxon>
        <taxon>Magnoliopsida</taxon>
        <taxon>eudicotyledons</taxon>
        <taxon>Gunneridae</taxon>
        <taxon>Pentapetalae</taxon>
        <taxon>rosids</taxon>
        <taxon>malvids</taxon>
        <taxon>Myrtales</taxon>
        <taxon>Lythraceae</taxon>
        <taxon>Trapa</taxon>
    </lineage>
</organism>
<dbReference type="PANTHER" id="PTHR21497">
    <property type="entry name" value="UBIQUITIN LIGASE E3 ALPHA-RELATED"/>
    <property type="match status" value="1"/>
</dbReference>
<dbReference type="SUPFAM" id="SSF46785">
    <property type="entry name" value="Winged helix' DNA-binding domain"/>
    <property type="match status" value="1"/>
</dbReference>
<keyword evidence="3 10" id="KW-0808">Transferase</keyword>
<dbReference type="GO" id="GO:0071596">
    <property type="term" value="P:ubiquitin-dependent protein catabolic process via the N-end rule pathway"/>
    <property type="evidence" value="ECO:0007669"/>
    <property type="project" value="UniProtKB-UniRule"/>
</dbReference>
<dbReference type="GO" id="GO:0008270">
    <property type="term" value="F:zinc ion binding"/>
    <property type="evidence" value="ECO:0007669"/>
    <property type="project" value="UniProtKB-UniRule"/>
</dbReference>
<feature type="domain" description="UBR-type" evidence="11">
    <location>
        <begin position="124"/>
        <end position="194"/>
    </location>
</feature>
<keyword evidence="7 10" id="KW-0862">Zinc</keyword>
<dbReference type="Proteomes" id="UP001345219">
    <property type="component" value="Chromosome 18"/>
</dbReference>
<dbReference type="InterPro" id="IPR055194">
    <property type="entry name" value="UBR1-like_WH"/>
</dbReference>
<evidence type="ECO:0000313" key="12">
    <source>
        <dbReference type="EMBL" id="KAK4775476.1"/>
    </source>
</evidence>
<sequence>MDSMDIDSPLESSSLASFENRIVAKLTQIGVPEEFLCNLQSGLVDFVKGNESWVPGLVSAILPSDEEVLELQRRSKVGSKKSSGIQKMKERLRISMLWLQWLMFRSEPKNALNYLSEMNVGERGVCDAVWANNDIAYRCRTCEQDSTCAICVPCFENGNHKDHDYSTIYTGSGCCDCGDITAWKREGFCSSHKGAEQIKPLPPEIAKSVQPVLDALLSYWLAKLVLTESACLEKCKSSSDVVENTKATNELTLAVVNMLLQFCTRSESLLSFVSNRVFSCGGLLDILVRSEKILNELVVTKLHELLLKFLAVPSFKYEFAKAFLGYYPIVARESVKECNDDAFKGFAAISRFSVQILTVPTLTPRLVKEMNLLEVLFGCLREIFYSSVGGDNRLQVTKWQGLYEITIRIVEDIRLAMSHAVVPRYILCNQRDVLQTWMKLLTFVQGMNPQKRETGIPEEEIENMHLPFGLCFSISSIHSQLVNSAFSDAPVDEVNGYSFLDTRQKNNDDIDNLRHAKVGRLSKESSACGGLGVNITSTYGSKSFDTDSTTTFQLSVPSSVIWLISECLMTIENQLLTDNTFSAPSVISSQNSSLVSTSKFSTLKKILKIRRGRSIFSRHNSSEIHQVQQSKQVDSTMTFEGGKNSKYMIKLMPRDGQLISDSMTGSTSRHAGGSYSDPEMEEPLILGLSEWPNIIYDVSSQDISVHIPLHRLLSLLLQTALKQCYGESTVPICHNPSTSPFDFFECVLGRCHPLGFSAFTMEHPLRIRVFVAEVHAGMWKKNEKAALLLCEWYHSVKWSGQSLELDLFMLQFCAALAPPDLYVRRIVERFELSDYLLLNPARSSEYEPVLVQEMLTLIIQIIKERQLCGLTTAESLRRELIYKLAAGDATHSQLVKSLPRDLAKISMLQEVLDTVASYSNPSGYSQGMYSLKQPYWKELDLYHLCWNPRDLQVAEERYARFCCFSALTTQLPRWTPIYAPLSRISGVATCKMTLQLIRSVLFYAILNDKPSESRAPESVLVPALHLLSLALDICFQLRESGTSMFYGGNSLPIVTFATEEIAHQSSYGFGELSLLSLLVILKKFHNHDGEHLLDVGSVDLLSLTESLLKKFAELDSSCMVKLQQLAPELVNHMAQSALDIGLGISRAGSDCKKHKAKAQERQDAIMAKMRAEQSKFLASMDSLDDDLSSEKVAQSVATDGMHEYGLDVCSLCHDATSKIPLSYLVLLQKSRLASLIDKGPVPWDKMRQPEEDCLPYMDRRESNLCGATSSHVAPEAISHLQLCQLVQNVIRKFASYGFPGEVNAFLEFVKTQYPSIRNINLPYISNVRKESSECRFKTLEQDMYLSFRKIQCPNPSLLESVCDVNLSATQGVPREKSNADNILFGKYIACLSQERANNPSASENVHNEEGTETSAVKVSASDGLGPTDCDGIYLSSCGHVVHQECLDRYLYSLKERYTQRIVFEEGHIVDLDQGEFLCPVCRRLANSVLPAEPSAPRIAWDQLSSSSYNVLQCPSVAGTDITSIHLPKALFLLKSLAEMVNKGDIFKDISLQSNSHLKMRLESLFGVLSKMYFPGKKLSGSTRISRSIIIWDTLRYSLISTEISARSGSASLTSDVSLHALCKEFKSGKFILSLLLKIVQRTRTENTLDVLQRLRGIKLFADSVCYGISSDYPHDLDERGGNMFWILKDAGKEMSYIDTQFWKRAADPVLAHDPFSSLMWVMFCLPFPFLFSEESFVPLVHVFYAVCVAQVIITYSRLNGFKQDEFGSDCSLISDISKMMPEFRCLNKYFVSYYMDYSSSIGKTIQRFTLPYLRRCAFLWRLVSSSAPTQFANMDGQFDASFQFVDSMNESSDVFKQREFQELEKMFKIPSVDIVLEDENFRHLLERWLSHFWKEFEHHRFNRVVHCTPAVPFRLMELPHLYQDLLQRYIKQPCPNCKSILEEPALCLLCGRLCSPRWKPCCSESGCQNHTTICGAGTGVFLLIRKTTIYLQRSERQALWPSPYLDVFGEEDVHMNRGKPLYLNEERYAALNHLVAFHGFERSSRVLRQTTIGAFRL</sequence>
<evidence type="ECO:0000256" key="7">
    <source>
        <dbReference type="ARBA" id="ARBA00022833"/>
    </source>
</evidence>
<name>A0AAN7L685_9MYRT</name>
<dbReference type="CDD" id="cd16482">
    <property type="entry name" value="RING-H2_UBR1-like"/>
    <property type="match status" value="1"/>
</dbReference>
<protein>
    <recommendedName>
        <fullName evidence="10">E3 ubiquitin-protein ligase</fullName>
        <ecNumber evidence="10">2.3.2.27</ecNumber>
    </recommendedName>
</protein>
<proteinExistence type="inferred from homology"/>
<dbReference type="InterPro" id="IPR036390">
    <property type="entry name" value="WH_DNA-bd_sf"/>
</dbReference>
<dbReference type="GO" id="GO:0005737">
    <property type="term" value="C:cytoplasm"/>
    <property type="evidence" value="ECO:0007669"/>
    <property type="project" value="TreeGrafter"/>
</dbReference>
<evidence type="ECO:0000256" key="10">
    <source>
        <dbReference type="RuleBase" id="RU366018"/>
    </source>
</evidence>
<comment type="function">
    <text evidence="10">Ubiquitin ligase protein which is a component of the N-end rule pathway. Recognizes and binds to proteins bearing specific N-terminal residues that are destabilizing according to the N-end rule, leading to their ubiquitination and subsequent degradation.</text>
</comment>
<feature type="zinc finger region" description="UBR-type" evidence="9">
    <location>
        <begin position="124"/>
        <end position="194"/>
    </location>
</feature>
<dbReference type="PROSITE" id="PS51157">
    <property type="entry name" value="ZF_UBR"/>
    <property type="match status" value="1"/>
</dbReference>
<dbReference type="GO" id="GO:0000151">
    <property type="term" value="C:ubiquitin ligase complex"/>
    <property type="evidence" value="ECO:0007669"/>
    <property type="project" value="TreeGrafter"/>
</dbReference>
<dbReference type="GO" id="GO:0061630">
    <property type="term" value="F:ubiquitin protein ligase activity"/>
    <property type="evidence" value="ECO:0007669"/>
    <property type="project" value="UniProtKB-UniRule"/>
</dbReference>
<dbReference type="CDD" id="cd19673">
    <property type="entry name" value="UBR-box_UBR3"/>
    <property type="match status" value="1"/>
</dbReference>
<dbReference type="FunFam" id="2.10.110.30:FF:000002">
    <property type="entry name" value="Putative e3 ubiquitin-protein ligase ubr3"/>
    <property type="match status" value="1"/>
</dbReference>
<dbReference type="SMART" id="SM00396">
    <property type="entry name" value="ZnF_UBR1"/>
    <property type="match status" value="1"/>
</dbReference>
<evidence type="ECO:0000259" key="11">
    <source>
        <dbReference type="PROSITE" id="PS51157"/>
    </source>
</evidence>
<comment type="similarity">
    <text evidence="8 10">Belongs to the E3 ubiquitin-protein ligase UBR1-like family.</text>
</comment>
<dbReference type="PANTHER" id="PTHR21497:SF53">
    <property type="entry name" value="E3 UBIQUITIN-PROTEIN LIGASE PRT6"/>
    <property type="match status" value="1"/>
</dbReference>
<keyword evidence="4 10" id="KW-0479">Metal-binding</keyword>
<dbReference type="EMBL" id="JAXIOK010000003">
    <property type="protein sequence ID" value="KAK4775476.1"/>
    <property type="molecule type" value="Genomic_DNA"/>
</dbReference>
<evidence type="ECO:0000256" key="3">
    <source>
        <dbReference type="ARBA" id="ARBA00022679"/>
    </source>
</evidence>
<evidence type="ECO:0000313" key="13">
    <source>
        <dbReference type="Proteomes" id="UP001345219"/>
    </source>
</evidence>
<reference evidence="12 13" key="1">
    <citation type="journal article" date="2023" name="Hortic Res">
        <title>Pangenome of water caltrop reveals structural variations and asymmetric subgenome divergence after allopolyploidization.</title>
        <authorList>
            <person name="Zhang X."/>
            <person name="Chen Y."/>
            <person name="Wang L."/>
            <person name="Yuan Y."/>
            <person name="Fang M."/>
            <person name="Shi L."/>
            <person name="Lu R."/>
            <person name="Comes H.P."/>
            <person name="Ma Y."/>
            <person name="Chen Y."/>
            <person name="Huang G."/>
            <person name="Zhou Y."/>
            <person name="Zheng Z."/>
            <person name="Qiu Y."/>
        </authorList>
    </citation>
    <scope>NUCLEOTIDE SEQUENCE [LARGE SCALE GENOMIC DNA]</scope>
    <source>
        <tissue evidence="12">Roots</tissue>
    </source>
</reference>
<evidence type="ECO:0000256" key="6">
    <source>
        <dbReference type="ARBA" id="ARBA00022786"/>
    </source>
</evidence>
<dbReference type="Gene3D" id="1.10.10.2670">
    <property type="entry name" value="E3 ubiquitin-protein ligase"/>
    <property type="match status" value="1"/>
</dbReference>
<evidence type="ECO:0000256" key="9">
    <source>
        <dbReference type="PROSITE-ProRule" id="PRU00508"/>
    </source>
</evidence>
<comment type="pathway">
    <text evidence="2 10">Protein modification; protein ubiquitination.</text>
</comment>
<dbReference type="Pfam" id="PF18995">
    <property type="entry name" value="PRT6_C"/>
    <property type="match status" value="1"/>
</dbReference>
<keyword evidence="6 10" id="KW-0833">Ubl conjugation pathway</keyword>
<dbReference type="GO" id="GO:0016567">
    <property type="term" value="P:protein ubiquitination"/>
    <property type="evidence" value="ECO:0007669"/>
    <property type="project" value="UniProtKB-UniRule"/>
</dbReference>
<keyword evidence="5 10" id="KW-0863">Zinc-finger</keyword>
<dbReference type="EC" id="2.3.2.27" evidence="10"/>
<comment type="catalytic activity">
    <reaction evidence="1 10">
        <text>S-ubiquitinyl-[E2 ubiquitin-conjugating enzyme]-L-cysteine + [acceptor protein]-L-lysine = [E2 ubiquitin-conjugating enzyme]-L-cysteine + N(6)-ubiquitinyl-[acceptor protein]-L-lysine.</text>
        <dbReference type="EC" id="2.3.2.27"/>
    </reaction>
</comment>
<comment type="caution">
    <text evidence="12">The sequence shown here is derived from an EMBL/GenBank/DDBJ whole genome shotgun (WGS) entry which is preliminary data.</text>
</comment>
<dbReference type="InterPro" id="IPR044046">
    <property type="entry name" value="E3_ligase_UBR-like_C"/>
</dbReference>
<dbReference type="InterPro" id="IPR003126">
    <property type="entry name" value="Znf_UBR"/>
</dbReference>
<evidence type="ECO:0000256" key="4">
    <source>
        <dbReference type="ARBA" id="ARBA00022723"/>
    </source>
</evidence>
<evidence type="ECO:0000256" key="2">
    <source>
        <dbReference type="ARBA" id="ARBA00004906"/>
    </source>
</evidence>
<accession>A0AAN7L685</accession>
<dbReference type="Gene3D" id="2.10.110.30">
    <property type="match status" value="1"/>
</dbReference>
<dbReference type="Pfam" id="PF02207">
    <property type="entry name" value="zf-UBR"/>
    <property type="match status" value="1"/>
</dbReference>
<evidence type="ECO:0000256" key="8">
    <source>
        <dbReference type="ARBA" id="ARBA00046341"/>
    </source>
</evidence>
<dbReference type="InterPro" id="IPR039164">
    <property type="entry name" value="UBR1-like"/>
</dbReference>
<dbReference type="InterPro" id="IPR042065">
    <property type="entry name" value="E3_ELL-like"/>
</dbReference>
<keyword evidence="13" id="KW-1185">Reference proteome</keyword>
<evidence type="ECO:0000256" key="1">
    <source>
        <dbReference type="ARBA" id="ARBA00000900"/>
    </source>
</evidence>
<dbReference type="Pfam" id="PF22960">
    <property type="entry name" value="WHD_UBR1"/>
    <property type="match status" value="1"/>
</dbReference>